<evidence type="ECO:0000259" key="6">
    <source>
        <dbReference type="Pfam" id="PF01266"/>
    </source>
</evidence>
<evidence type="ECO:0000256" key="2">
    <source>
        <dbReference type="ARBA" id="ARBA00022630"/>
    </source>
</evidence>
<sequence length="198" mass="20310">MTDMVDAVVIGAGVVGLAVARALALAGQEVIILEAADAFGTETSARNSEVIHAGIYYPQGSLKARHCVAGRRALYRFCAEHGVTAKRCGKLIVATDEAEAGTLARIEAGARANGLTGEDDALRPLTADEAHALEPEIACTAALFSPATGIVDSHGFMLALLGDAEAGGAMIAYHSRLESAAVTPEGLHLQVATEEGGM</sequence>
<comment type="cofactor">
    <cofactor evidence="1">
        <name>FAD</name>
        <dbReference type="ChEBI" id="CHEBI:57692"/>
    </cofactor>
</comment>
<evidence type="ECO:0000256" key="5">
    <source>
        <dbReference type="ARBA" id="ARBA00037941"/>
    </source>
</evidence>
<dbReference type="Pfam" id="PF01266">
    <property type="entry name" value="DAO"/>
    <property type="match status" value="1"/>
</dbReference>
<dbReference type="SUPFAM" id="SSF51905">
    <property type="entry name" value="FAD/NAD(P)-binding domain"/>
    <property type="match status" value="1"/>
</dbReference>
<feature type="domain" description="FAD dependent oxidoreductase" evidence="6">
    <location>
        <begin position="6"/>
        <end position="187"/>
    </location>
</feature>
<name>A0A952FF09_9PROT</name>
<keyword evidence="3" id="KW-0274">FAD</keyword>
<dbReference type="EMBL" id="JAEKLZ010000026">
    <property type="protein sequence ID" value="MBW8723658.1"/>
    <property type="molecule type" value="Genomic_DNA"/>
</dbReference>
<gene>
    <name evidence="7" type="ORF">JF625_00685</name>
</gene>
<dbReference type="AlphaFoldDB" id="A0A952FF09"/>
<organism evidence="7 8">
    <name type="scientific">Inquilinus limosus</name>
    <dbReference type="NCBI Taxonomy" id="171674"/>
    <lineage>
        <taxon>Bacteria</taxon>
        <taxon>Pseudomonadati</taxon>
        <taxon>Pseudomonadota</taxon>
        <taxon>Alphaproteobacteria</taxon>
        <taxon>Rhodospirillales</taxon>
        <taxon>Rhodospirillaceae</taxon>
        <taxon>Inquilinus</taxon>
    </lineage>
</organism>
<dbReference type="InterPro" id="IPR036188">
    <property type="entry name" value="FAD/NAD-bd_sf"/>
</dbReference>
<evidence type="ECO:0000256" key="1">
    <source>
        <dbReference type="ARBA" id="ARBA00001974"/>
    </source>
</evidence>
<keyword evidence="2" id="KW-0285">Flavoprotein</keyword>
<dbReference type="GO" id="GO:0047545">
    <property type="term" value="F:(S)-2-hydroxyglutarate dehydrogenase activity"/>
    <property type="evidence" value="ECO:0007669"/>
    <property type="project" value="TreeGrafter"/>
</dbReference>
<reference evidence="7" key="1">
    <citation type="submission" date="2020-06" db="EMBL/GenBank/DDBJ databases">
        <title>Stable isotope informed genome-resolved metagenomics uncovers potential trophic interactions in rhizosphere soil.</title>
        <authorList>
            <person name="Starr E.P."/>
            <person name="Shi S."/>
            <person name="Blazewicz S.J."/>
            <person name="Koch B.J."/>
            <person name="Probst A.J."/>
            <person name="Hungate B.A."/>
            <person name="Pett-Ridge J."/>
            <person name="Firestone M.K."/>
            <person name="Banfield J.F."/>
        </authorList>
    </citation>
    <scope>NUCLEOTIDE SEQUENCE</scope>
    <source>
        <strain evidence="7">YM_69_17</strain>
    </source>
</reference>
<evidence type="ECO:0000256" key="4">
    <source>
        <dbReference type="ARBA" id="ARBA00023002"/>
    </source>
</evidence>
<comment type="caution">
    <text evidence="7">The sequence shown here is derived from an EMBL/GenBank/DDBJ whole genome shotgun (WGS) entry which is preliminary data.</text>
</comment>
<evidence type="ECO:0000256" key="3">
    <source>
        <dbReference type="ARBA" id="ARBA00022827"/>
    </source>
</evidence>
<dbReference type="PANTHER" id="PTHR43104:SF4">
    <property type="entry name" value="L-2-HYDROXYGLUTARATE DEHYDROGENASE, MITOCHONDRIAL"/>
    <property type="match status" value="1"/>
</dbReference>
<feature type="non-terminal residue" evidence="7">
    <location>
        <position position="198"/>
    </location>
</feature>
<dbReference type="InterPro" id="IPR006076">
    <property type="entry name" value="FAD-dep_OxRdtase"/>
</dbReference>
<proteinExistence type="inferred from homology"/>
<evidence type="ECO:0000313" key="8">
    <source>
        <dbReference type="Proteomes" id="UP000700706"/>
    </source>
</evidence>
<protein>
    <submittedName>
        <fullName evidence="7">FAD-dependent oxidoreductase</fullName>
    </submittedName>
</protein>
<dbReference type="Proteomes" id="UP000700706">
    <property type="component" value="Unassembled WGS sequence"/>
</dbReference>
<accession>A0A952FF09</accession>
<comment type="similarity">
    <text evidence="5">Belongs to the L2HGDH family.</text>
</comment>
<dbReference type="PANTHER" id="PTHR43104">
    <property type="entry name" value="L-2-HYDROXYGLUTARATE DEHYDROGENASE, MITOCHONDRIAL"/>
    <property type="match status" value="1"/>
</dbReference>
<dbReference type="Gene3D" id="3.50.50.60">
    <property type="entry name" value="FAD/NAD(P)-binding domain"/>
    <property type="match status" value="1"/>
</dbReference>
<keyword evidence="4" id="KW-0560">Oxidoreductase</keyword>
<evidence type="ECO:0000313" key="7">
    <source>
        <dbReference type="EMBL" id="MBW8723658.1"/>
    </source>
</evidence>